<evidence type="ECO:0000313" key="2">
    <source>
        <dbReference type="EMBL" id="MFD2235774.1"/>
    </source>
</evidence>
<sequence length="269" mass="28495">MTAPAPPPFILSVSNRKGGSGKTTTVVNLAAEWAARGARVLVVDLDTQGHAGLGLGVAAGRGEPTAHDLFRRPGFDLVAAARPTAWPGLSCVPADPLFEGDGERDPGQLAAQLRRPDLAARIDVVILDTPPALDFILINALAAADGVVIPLLPHALSAEGVRQLSRLFFRIASGANPALRLIGLLPVMLNPRVNHHQAILAGLTRQFGPERMLRGIRADIALAEAFAAGRPARVHAPRSRGALDYHLLAEEVPRLWRRPLPVSAQEVPA</sequence>
<dbReference type="RefSeq" id="WP_377319251.1">
    <property type="nucleotide sequence ID" value="NZ_JBHUIY010000079.1"/>
</dbReference>
<dbReference type="InterPro" id="IPR025669">
    <property type="entry name" value="AAA_dom"/>
</dbReference>
<name>A0ABW5CER7_9PROT</name>
<dbReference type="InterPro" id="IPR050678">
    <property type="entry name" value="DNA_Partitioning_ATPase"/>
</dbReference>
<dbReference type="PANTHER" id="PTHR13696:SF52">
    <property type="entry name" value="PARA FAMILY PROTEIN CT_582"/>
    <property type="match status" value="1"/>
</dbReference>
<proteinExistence type="predicted"/>
<accession>A0ABW5CER7</accession>
<evidence type="ECO:0000259" key="1">
    <source>
        <dbReference type="Pfam" id="PF13614"/>
    </source>
</evidence>
<dbReference type="Pfam" id="PF13614">
    <property type="entry name" value="AAA_31"/>
    <property type="match status" value="1"/>
</dbReference>
<keyword evidence="3" id="KW-1185">Reference proteome</keyword>
<evidence type="ECO:0000313" key="3">
    <source>
        <dbReference type="Proteomes" id="UP001597296"/>
    </source>
</evidence>
<dbReference type="CDD" id="cd02042">
    <property type="entry name" value="ParAB_family"/>
    <property type="match status" value="1"/>
</dbReference>
<dbReference type="PANTHER" id="PTHR13696">
    <property type="entry name" value="P-LOOP CONTAINING NUCLEOSIDE TRIPHOSPHATE HYDROLASE"/>
    <property type="match status" value="1"/>
</dbReference>
<organism evidence="2 3">
    <name type="scientific">Phaeospirillum tilakii</name>
    <dbReference type="NCBI Taxonomy" id="741673"/>
    <lineage>
        <taxon>Bacteria</taxon>
        <taxon>Pseudomonadati</taxon>
        <taxon>Pseudomonadota</taxon>
        <taxon>Alphaproteobacteria</taxon>
        <taxon>Rhodospirillales</taxon>
        <taxon>Rhodospirillaceae</taxon>
        <taxon>Phaeospirillum</taxon>
    </lineage>
</organism>
<dbReference type="Gene3D" id="3.40.50.300">
    <property type="entry name" value="P-loop containing nucleotide triphosphate hydrolases"/>
    <property type="match status" value="1"/>
</dbReference>
<comment type="caution">
    <text evidence="2">The sequence shown here is derived from an EMBL/GenBank/DDBJ whole genome shotgun (WGS) entry which is preliminary data.</text>
</comment>
<reference evidence="3" key="1">
    <citation type="journal article" date="2019" name="Int. J. Syst. Evol. Microbiol.">
        <title>The Global Catalogue of Microorganisms (GCM) 10K type strain sequencing project: providing services to taxonomists for standard genome sequencing and annotation.</title>
        <authorList>
            <consortium name="The Broad Institute Genomics Platform"/>
            <consortium name="The Broad Institute Genome Sequencing Center for Infectious Disease"/>
            <person name="Wu L."/>
            <person name="Ma J."/>
        </authorList>
    </citation>
    <scope>NUCLEOTIDE SEQUENCE [LARGE SCALE GENOMIC DNA]</scope>
    <source>
        <strain evidence="3">KCTC 15012</strain>
    </source>
</reference>
<dbReference type="SUPFAM" id="SSF52540">
    <property type="entry name" value="P-loop containing nucleoside triphosphate hydrolases"/>
    <property type="match status" value="1"/>
</dbReference>
<protein>
    <submittedName>
        <fullName evidence="2">ParA family protein</fullName>
    </submittedName>
</protein>
<dbReference type="Proteomes" id="UP001597296">
    <property type="component" value="Unassembled WGS sequence"/>
</dbReference>
<dbReference type="InterPro" id="IPR027417">
    <property type="entry name" value="P-loop_NTPase"/>
</dbReference>
<feature type="domain" description="AAA" evidence="1">
    <location>
        <begin position="10"/>
        <end position="180"/>
    </location>
</feature>
<gene>
    <name evidence="2" type="ORF">ACFSNB_18445</name>
</gene>
<dbReference type="EMBL" id="JBHUIY010000079">
    <property type="protein sequence ID" value="MFD2235774.1"/>
    <property type="molecule type" value="Genomic_DNA"/>
</dbReference>